<comment type="similarity">
    <text evidence="2 6">Belongs to the class-III pyridoxal-phosphate-dependent aminotransferase family.</text>
</comment>
<dbReference type="InterPro" id="IPR005814">
    <property type="entry name" value="Aminotrans_3"/>
</dbReference>
<dbReference type="PANTHER" id="PTHR42684">
    <property type="entry name" value="ADENOSYLMETHIONINE-8-AMINO-7-OXONONANOATE AMINOTRANSFERASE"/>
    <property type="match status" value="1"/>
</dbReference>
<dbReference type="Gene3D" id="3.90.1150.10">
    <property type="entry name" value="Aspartate Aminotransferase, domain 1"/>
    <property type="match status" value="1"/>
</dbReference>
<keyword evidence="8" id="KW-1185">Reference proteome</keyword>
<dbReference type="Gene3D" id="3.40.640.10">
    <property type="entry name" value="Type I PLP-dependent aspartate aminotransferase-like (Major domain)"/>
    <property type="match status" value="1"/>
</dbReference>
<dbReference type="FunFam" id="3.40.640.10:FF:000014">
    <property type="entry name" value="Adenosylmethionine-8-amino-7-oxononanoate aminotransferase, probable"/>
    <property type="match status" value="1"/>
</dbReference>
<dbReference type="InterPro" id="IPR015424">
    <property type="entry name" value="PyrdxlP-dep_Trfase"/>
</dbReference>
<dbReference type="PROSITE" id="PS00600">
    <property type="entry name" value="AA_TRANSFER_CLASS_3"/>
    <property type="match status" value="1"/>
</dbReference>
<proteinExistence type="inferred from homology"/>
<evidence type="ECO:0000256" key="3">
    <source>
        <dbReference type="ARBA" id="ARBA00022576"/>
    </source>
</evidence>
<accession>A0AB38TDR7</accession>
<dbReference type="RefSeq" id="WP_024505867.1">
    <property type="nucleotide sequence ID" value="NZ_CP088147.1"/>
</dbReference>
<evidence type="ECO:0000256" key="6">
    <source>
        <dbReference type="RuleBase" id="RU003560"/>
    </source>
</evidence>
<dbReference type="CDD" id="cd00610">
    <property type="entry name" value="OAT_like"/>
    <property type="match status" value="1"/>
</dbReference>
<dbReference type="AlphaFoldDB" id="A0AB38TDR7"/>
<sequence>MHDKNRSLVDLDKHALIHPYTNLANHQRTGPLVIERGDGIHVIDENGKSYIEGLAGLWSTALGFSEPELAAAAAKQFDALPTYHSFNGMATRPMIELANRLKDMVPISDGRVFFANSGSEINDTVIKLIWYTNNILGRPEKKKIITRMRSYHGVTLATASMTGLGTCHDGFDLPLDRFFKCMCPDYYREGLPGESEEQFSERCADDLRKLIEHEGAGTIAAFYADPVIAGGGVVPPPAGYFDRVQKILKENQILFVADEVICGFGRTGRAFASDTYHLQPDVITVAKALSSAYLPISAAIVAPTIWEPLISGSEKYDAFAHGFTYSGHPVSAAVALRTLEIYEERSIFQHVQSVGKHFAQRIDSFAGHPMVGDIRRVGLLGGIEFSSDPATKAQFDKLLKVGSFCSQKCQNHGLIIRNMGDIIAFCPPLIISEPEIDEMFRRFELALAETWQMAKANA</sequence>
<evidence type="ECO:0000313" key="8">
    <source>
        <dbReference type="Proteomes" id="UP001060070"/>
    </source>
</evidence>
<gene>
    <name evidence="7" type="ORF">LRP29_06870</name>
</gene>
<dbReference type="PANTHER" id="PTHR42684:SF3">
    <property type="entry name" value="ADENOSYLMETHIONINE-8-AMINO-7-OXONONANOATE AMINOTRANSFERASE"/>
    <property type="match status" value="1"/>
</dbReference>
<protein>
    <submittedName>
        <fullName evidence="7">Aminotransferase</fullName>
    </submittedName>
</protein>
<evidence type="ECO:0000256" key="2">
    <source>
        <dbReference type="ARBA" id="ARBA00008954"/>
    </source>
</evidence>
<keyword evidence="4" id="KW-0808">Transferase</keyword>
<dbReference type="GO" id="GO:0030170">
    <property type="term" value="F:pyridoxal phosphate binding"/>
    <property type="evidence" value="ECO:0007669"/>
    <property type="project" value="InterPro"/>
</dbReference>
<dbReference type="SUPFAM" id="SSF53383">
    <property type="entry name" value="PLP-dependent transferases"/>
    <property type="match status" value="1"/>
</dbReference>
<dbReference type="InterPro" id="IPR015421">
    <property type="entry name" value="PyrdxlP-dep_Trfase_major"/>
</dbReference>
<dbReference type="NCBIfam" id="NF004767">
    <property type="entry name" value="PRK06105.1"/>
    <property type="match status" value="1"/>
</dbReference>
<keyword evidence="5 6" id="KW-0663">Pyridoxal phosphate</keyword>
<reference evidence="7 8" key="1">
    <citation type="journal article" date="2022" name="Microbiol. Resour. Announc.">
        <title>Complete Genome Sequence of Mesorhizobium ciceri Strain R30, a Rhizobium Used as a Commercial Inoculant for Chickpea in Argentina.</title>
        <authorList>
            <person name="Foresto E."/>
            <person name="Revale S."/>
            <person name="Primo E."/>
            <person name="Nievas F."/>
            <person name="Carezzano E."/>
            <person name="Puente M."/>
            <person name="Alzari P."/>
            <person name="Mart M."/>
            <person name="Ben-Assaya M."/>
            <person name="Mornico D."/>
            <person name="Santoro M."/>
            <person name="Mart F."/>
            <person name="Giordano W."/>
            <person name="Bogino P."/>
        </authorList>
    </citation>
    <scope>NUCLEOTIDE SEQUENCE [LARGE SCALE GENOMIC DNA]</scope>
    <source>
        <strain evidence="7 8">R30</strain>
    </source>
</reference>
<dbReference type="Pfam" id="PF00202">
    <property type="entry name" value="Aminotran_3"/>
    <property type="match status" value="1"/>
</dbReference>
<dbReference type="GO" id="GO:0009448">
    <property type="term" value="P:gamma-aminobutyric acid metabolic process"/>
    <property type="evidence" value="ECO:0007669"/>
    <property type="project" value="TreeGrafter"/>
</dbReference>
<dbReference type="GO" id="GO:0009102">
    <property type="term" value="P:biotin biosynthetic process"/>
    <property type="evidence" value="ECO:0007669"/>
    <property type="project" value="TreeGrafter"/>
</dbReference>
<name>A0AB38TDR7_9HYPH</name>
<comment type="cofactor">
    <cofactor evidence="1">
        <name>pyridoxal 5'-phosphate</name>
        <dbReference type="ChEBI" id="CHEBI:597326"/>
    </cofactor>
</comment>
<dbReference type="PIRSF" id="PIRSF000521">
    <property type="entry name" value="Transaminase_4ab_Lys_Orn"/>
    <property type="match status" value="1"/>
</dbReference>
<dbReference type="Proteomes" id="UP001060070">
    <property type="component" value="Chromosome"/>
</dbReference>
<organism evidence="7 8">
    <name type="scientific">Mesorhizobium ciceri</name>
    <dbReference type="NCBI Taxonomy" id="39645"/>
    <lineage>
        <taxon>Bacteria</taxon>
        <taxon>Pseudomonadati</taxon>
        <taxon>Pseudomonadota</taxon>
        <taxon>Alphaproteobacteria</taxon>
        <taxon>Hyphomicrobiales</taxon>
        <taxon>Phyllobacteriaceae</taxon>
        <taxon>Mesorhizobium</taxon>
    </lineage>
</organism>
<dbReference type="InterPro" id="IPR049704">
    <property type="entry name" value="Aminotrans_3_PPA_site"/>
</dbReference>
<evidence type="ECO:0000256" key="1">
    <source>
        <dbReference type="ARBA" id="ARBA00001933"/>
    </source>
</evidence>
<evidence type="ECO:0000256" key="5">
    <source>
        <dbReference type="ARBA" id="ARBA00022898"/>
    </source>
</evidence>
<evidence type="ECO:0000256" key="4">
    <source>
        <dbReference type="ARBA" id="ARBA00022679"/>
    </source>
</evidence>
<dbReference type="GO" id="GO:0004015">
    <property type="term" value="F:adenosylmethionine-8-amino-7-oxononanoate transaminase activity"/>
    <property type="evidence" value="ECO:0007669"/>
    <property type="project" value="TreeGrafter"/>
</dbReference>
<dbReference type="EMBL" id="CP088147">
    <property type="protein sequence ID" value="UTU53139.1"/>
    <property type="molecule type" value="Genomic_DNA"/>
</dbReference>
<keyword evidence="3 7" id="KW-0032">Aminotransferase</keyword>
<evidence type="ECO:0000313" key="7">
    <source>
        <dbReference type="EMBL" id="UTU53139.1"/>
    </source>
</evidence>
<dbReference type="InterPro" id="IPR015422">
    <property type="entry name" value="PyrdxlP-dep_Trfase_small"/>
</dbReference>